<name>A0A6F9D8B1_9ASCI</name>
<proteinExistence type="evidence at transcript level"/>
<dbReference type="AlphaFoldDB" id="A0A6F9D8B1"/>
<dbReference type="PANTHER" id="PTHR15572">
    <property type="entry name" value="GLIOMA TUMOR SUPPRESSOR CANDIDATE REGION GENE 1"/>
    <property type="match status" value="1"/>
</dbReference>
<dbReference type="EMBL" id="LR783313">
    <property type="protein sequence ID" value="CAB3225525.1"/>
    <property type="molecule type" value="mRNA"/>
</dbReference>
<dbReference type="GO" id="GO:0016514">
    <property type="term" value="C:SWI/SNF complex"/>
    <property type="evidence" value="ECO:0007669"/>
    <property type="project" value="TreeGrafter"/>
</dbReference>
<dbReference type="InterPro" id="IPR052438">
    <property type="entry name" value="Chromatin_remod/trans_coact"/>
</dbReference>
<organism evidence="3">
    <name type="scientific">Phallusia mammillata</name>
    <dbReference type="NCBI Taxonomy" id="59560"/>
    <lineage>
        <taxon>Eukaryota</taxon>
        <taxon>Metazoa</taxon>
        <taxon>Chordata</taxon>
        <taxon>Tunicata</taxon>
        <taxon>Ascidiacea</taxon>
        <taxon>Phlebobranchia</taxon>
        <taxon>Ascidiidae</taxon>
        <taxon>Phallusia</taxon>
    </lineage>
</organism>
<feature type="region of interest" description="Disordered" evidence="1">
    <location>
        <begin position="657"/>
        <end position="678"/>
    </location>
</feature>
<reference evidence="3" key="1">
    <citation type="submission" date="2020-04" db="EMBL/GenBank/DDBJ databases">
        <authorList>
            <person name="Neveu A P."/>
        </authorList>
    </citation>
    <scope>NUCLEOTIDE SEQUENCE</scope>
    <source>
        <tissue evidence="3">Whole embryo</tissue>
    </source>
</reference>
<dbReference type="GO" id="GO:0045893">
    <property type="term" value="P:positive regulation of DNA-templated transcription"/>
    <property type="evidence" value="ECO:0007669"/>
    <property type="project" value="TreeGrafter"/>
</dbReference>
<evidence type="ECO:0000256" key="1">
    <source>
        <dbReference type="SAM" id="MobiDB-lite"/>
    </source>
</evidence>
<sequence>MSTPVMLSVAKPQVDIQTGHPAVQQTTAVLSQNQNLANTNTTSSQSIHNPNSFILGSNITVSNQEEQTNKLALLLQNKASQQSGSGKPAVLKVGNQSINISNPKVAKALAANILQQHMRQQTNNNVQQTQQQVVNVTKSQNHAFINLSNMPTQPQVSSGVQPQMKAQYVISTMAQTVQQLPPTSIQTQSNSKVISPEVSTASNPTQYVQLAVSKNNNQVPINRIQIASVNIPISVSTTKASDSSNLGYSSNTSHSVPSIFSSNPITISSTSAHNHYTTVTQNMNPMESVEPQAKPINKDQLTKAWNQQNSQQKINSLTVTTNSTQPASTTMPITLSTQSKLSDSFQKPTMAYVTFQVEPNLTLQQVEQVQNIISQKTSLSKIPALSKEQKQLLAAFRAQLRTMEAPVQQYYLRNPQLFLQKVYQHLQTGKPFVMHMKVDKSKLTTLQTVSSSPTVVSQLVKEEHPTISLTSNYPRASSPSSRVKRSATPNSQLKAPKRLATDTTTAMSPVTRPSLILEQLQKHRELVGNPDIVTPFKTMRDAVRRLLPYHTCNTAEVKHKDFVESEPLFEVISDKLTSKVNAMFSKYHHLACRETTRNECSADVVMLQRSFLQSERAAVVEIKQRITKNPSAIREFISKGQKDSAVTTYFSAEEAKKIDRMESTQDTNQSKVNTNDHSPVEVEKDVLLQEAVLSIL</sequence>
<feature type="compositionally biased region" description="Polar residues" evidence="1">
    <location>
        <begin position="467"/>
        <end position="493"/>
    </location>
</feature>
<feature type="region of interest" description="Disordered" evidence="1">
    <location>
        <begin position="467"/>
        <end position="506"/>
    </location>
</feature>
<evidence type="ECO:0000313" key="3">
    <source>
        <dbReference type="EMBL" id="CAB3225525.1"/>
    </source>
</evidence>
<feature type="compositionally biased region" description="Polar residues" evidence="1">
    <location>
        <begin position="664"/>
        <end position="677"/>
    </location>
</feature>
<feature type="domain" description="GLTSCR protein conserved" evidence="2">
    <location>
        <begin position="525"/>
        <end position="623"/>
    </location>
</feature>
<evidence type="ECO:0000259" key="2">
    <source>
        <dbReference type="Pfam" id="PF15249"/>
    </source>
</evidence>
<protein>
    <submittedName>
        <fullName evidence="3">GLTSCR1-like protein</fullName>
    </submittedName>
</protein>
<dbReference type="InterPro" id="IPR015671">
    <property type="entry name" value="GSCR1_dom"/>
</dbReference>
<accession>A0A6F9D8B1</accession>
<gene>
    <name evidence="3" type="primary">Bicral</name>
</gene>
<dbReference type="PANTHER" id="PTHR15572:SF0">
    <property type="entry name" value="GLUTAMINE-RICH PROTEIN-RELATED"/>
    <property type="match status" value="1"/>
</dbReference>
<dbReference type="Pfam" id="PF15249">
    <property type="entry name" value="GLTSCR1"/>
    <property type="match status" value="1"/>
</dbReference>